<comment type="caution">
    <text evidence="1">The sequence shown here is derived from an EMBL/GenBank/DDBJ whole genome shotgun (WGS) entry which is preliminary data.</text>
</comment>
<reference evidence="1 2" key="1">
    <citation type="submission" date="2019-03" db="EMBL/GenBank/DDBJ databases">
        <title>First draft genome of Liparis tanakae, snailfish: a comprehensive survey of snailfish specific genes.</title>
        <authorList>
            <person name="Kim W."/>
            <person name="Song I."/>
            <person name="Jeong J.-H."/>
            <person name="Kim D."/>
            <person name="Kim S."/>
            <person name="Ryu S."/>
            <person name="Song J.Y."/>
            <person name="Lee S.K."/>
        </authorList>
    </citation>
    <scope>NUCLEOTIDE SEQUENCE [LARGE SCALE GENOMIC DNA]</scope>
    <source>
        <tissue evidence="1">Muscle</tissue>
    </source>
</reference>
<proteinExistence type="predicted"/>
<sequence length="108" mass="11949">MCFCRNDQHQICQVTAAQIRLLLLSPSAERSDHKVPMGGSFLLSPATLPRRMSLTDTFLMLNPTLSPGWASVRASWCISTDFTSVDRLQGAKVTTMMLLVPIPEADRV</sequence>
<name>A0A4Z2GH23_9TELE</name>
<dbReference type="Proteomes" id="UP000314294">
    <property type="component" value="Unassembled WGS sequence"/>
</dbReference>
<dbReference type="EMBL" id="SRLO01000565">
    <property type="protein sequence ID" value="TNN51962.1"/>
    <property type="molecule type" value="Genomic_DNA"/>
</dbReference>
<keyword evidence="2" id="KW-1185">Reference proteome</keyword>
<evidence type="ECO:0000313" key="2">
    <source>
        <dbReference type="Proteomes" id="UP000314294"/>
    </source>
</evidence>
<organism evidence="1 2">
    <name type="scientific">Liparis tanakae</name>
    <name type="common">Tanaka's snailfish</name>
    <dbReference type="NCBI Taxonomy" id="230148"/>
    <lineage>
        <taxon>Eukaryota</taxon>
        <taxon>Metazoa</taxon>
        <taxon>Chordata</taxon>
        <taxon>Craniata</taxon>
        <taxon>Vertebrata</taxon>
        <taxon>Euteleostomi</taxon>
        <taxon>Actinopterygii</taxon>
        <taxon>Neopterygii</taxon>
        <taxon>Teleostei</taxon>
        <taxon>Neoteleostei</taxon>
        <taxon>Acanthomorphata</taxon>
        <taxon>Eupercaria</taxon>
        <taxon>Perciformes</taxon>
        <taxon>Cottioidei</taxon>
        <taxon>Cottales</taxon>
        <taxon>Liparidae</taxon>
        <taxon>Liparis</taxon>
    </lineage>
</organism>
<evidence type="ECO:0000313" key="1">
    <source>
        <dbReference type="EMBL" id="TNN51962.1"/>
    </source>
</evidence>
<dbReference type="OrthoDB" id="10062605at2759"/>
<accession>A0A4Z2GH23</accession>
<gene>
    <name evidence="1" type="ORF">EYF80_037869</name>
</gene>
<protein>
    <submittedName>
        <fullName evidence="1">Uncharacterized protein</fullName>
    </submittedName>
</protein>
<dbReference type="AlphaFoldDB" id="A0A4Z2GH23"/>